<keyword evidence="2" id="KW-1185">Reference proteome</keyword>
<sequence length="158" mass="18143">MVEFLTMLTNSYSYTTHRIIIIVVMINSPSPGGHCYEDWTMNVTIRVQKAPPPGRHVFPPTGTIFELVQDIIKNNVFTMFHDDRTINVASRVLTMFYYSHTWKNAPPPGGHVFNQPESFSNSVLTRFYYSLIWKIAPPLGGHTNLLTKFHDDRTRNGL</sequence>
<gene>
    <name evidence="1" type="ORF">DPMN_107776</name>
</gene>
<dbReference type="Proteomes" id="UP000828390">
    <property type="component" value="Unassembled WGS sequence"/>
</dbReference>
<dbReference type="EMBL" id="JAIWYP010000004">
    <property type="protein sequence ID" value="KAH3834450.1"/>
    <property type="molecule type" value="Genomic_DNA"/>
</dbReference>
<reference evidence="1" key="1">
    <citation type="journal article" date="2019" name="bioRxiv">
        <title>The Genome of the Zebra Mussel, Dreissena polymorpha: A Resource for Invasive Species Research.</title>
        <authorList>
            <person name="McCartney M.A."/>
            <person name="Auch B."/>
            <person name="Kono T."/>
            <person name="Mallez S."/>
            <person name="Zhang Y."/>
            <person name="Obille A."/>
            <person name="Becker A."/>
            <person name="Abrahante J.E."/>
            <person name="Garbe J."/>
            <person name="Badalamenti J.P."/>
            <person name="Herman A."/>
            <person name="Mangelson H."/>
            <person name="Liachko I."/>
            <person name="Sullivan S."/>
            <person name="Sone E.D."/>
            <person name="Koren S."/>
            <person name="Silverstein K.A.T."/>
            <person name="Beckman K.B."/>
            <person name="Gohl D.M."/>
        </authorList>
    </citation>
    <scope>NUCLEOTIDE SEQUENCE</scope>
    <source>
        <strain evidence="1">Duluth1</strain>
        <tissue evidence="1">Whole animal</tissue>
    </source>
</reference>
<accession>A0A9D4QL92</accession>
<comment type="caution">
    <text evidence="1">The sequence shown here is derived from an EMBL/GenBank/DDBJ whole genome shotgun (WGS) entry which is preliminary data.</text>
</comment>
<name>A0A9D4QL92_DREPO</name>
<evidence type="ECO:0000313" key="2">
    <source>
        <dbReference type="Proteomes" id="UP000828390"/>
    </source>
</evidence>
<proteinExistence type="predicted"/>
<dbReference type="AlphaFoldDB" id="A0A9D4QL92"/>
<reference evidence="1" key="2">
    <citation type="submission" date="2020-11" db="EMBL/GenBank/DDBJ databases">
        <authorList>
            <person name="McCartney M.A."/>
            <person name="Auch B."/>
            <person name="Kono T."/>
            <person name="Mallez S."/>
            <person name="Becker A."/>
            <person name="Gohl D.M."/>
            <person name="Silverstein K.A.T."/>
            <person name="Koren S."/>
            <person name="Bechman K.B."/>
            <person name="Herman A."/>
            <person name="Abrahante J.E."/>
            <person name="Garbe J."/>
        </authorList>
    </citation>
    <scope>NUCLEOTIDE SEQUENCE</scope>
    <source>
        <strain evidence="1">Duluth1</strain>
        <tissue evidence="1">Whole animal</tissue>
    </source>
</reference>
<evidence type="ECO:0000313" key="1">
    <source>
        <dbReference type="EMBL" id="KAH3834450.1"/>
    </source>
</evidence>
<protein>
    <submittedName>
        <fullName evidence="1">Uncharacterized protein</fullName>
    </submittedName>
</protein>
<organism evidence="1 2">
    <name type="scientific">Dreissena polymorpha</name>
    <name type="common">Zebra mussel</name>
    <name type="synonym">Mytilus polymorpha</name>
    <dbReference type="NCBI Taxonomy" id="45954"/>
    <lineage>
        <taxon>Eukaryota</taxon>
        <taxon>Metazoa</taxon>
        <taxon>Spiralia</taxon>
        <taxon>Lophotrochozoa</taxon>
        <taxon>Mollusca</taxon>
        <taxon>Bivalvia</taxon>
        <taxon>Autobranchia</taxon>
        <taxon>Heteroconchia</taxon>
        <taxon>Euheterodonta</taxon>
        <taxon>Imparidentia</taxon>
        <taxon>Neoheterodontei</taxon>
        <taxon>Myida</taxon>
        <taxon>Dreissenoidea</taxon>
        <taxon>Dreissenidae</taxon>
        <taxon>Dreissena</taxon>
    </lineage>
</organism>